<accession>A0A812L376</accession>
<dbReference type="Gene3D" id="1.20.1050.10">
    <property type="match status" value="1"/>
</dbReference>
<reference evidence="2" key="1">
    <citation type="submission" date="2021-02" db="EMBL/GenBank/DDBJ databases">
        <authorList>
            <person name="Dougan E. K."/>
            <person name="Rhodes N."/>
            <person name="Thang M."/>
            <person name="Chan C."/>
        </authorList>
    </citation>
    <scope>NUCLEOTIDE SEQUENCE</scope>
</reference>
<dbReference type="InterPro" id="IPR036249">
    <property type="entry name" value="Thioredoxin-like_sf"/>
</dbReference>
<feature type="chain" id="PRO_5032570585" evidence="1">
    <location>
        <begin position="21"/>
        <end position="333"/>
    </location>
</feature>
<dbReference type="AlphaFoldDB" id="A0A812L376"/>
<dbReference type="SUPFAM" id="SSF47616">
    <property type="entry name" value="GST C-terminal domain-like"/>
    <property type="match status" value="1"/>
</dbReference>
<dbReference type="Proteomes" id="UP000604046">
    <property type="component" value="Unassembled WGS sequence"/>
</dbReference>
<dbReference type="OrthoDB" id="9988732at2759"/>
<sequence length="333" mass="37056">MAFEFSLFSVLACLCLVVSAAQISLGAVLCLLIVAGLAIRAYVGVPPTLKGNMLPRRYGGKRFELIAMPVNHFGEKVRFCLDLLGLPYEETTYCGILNILLFGQSVPQLNDRQSCSHIGNSDEILRYLYGLYSASNKAAEAFLKQTEATLEWELVLNKLGHAIQGWAYYYLLGKGFSSEFALVCWGVYDEKCPLVQRCLMKACTAPVKAFMRSAFKLDRSSLRDERKAIIDEALTRVDAAVGPDGKGYIVGDQLTYVDITFASLVAPLMANGFLFQDPCLWARGRFRSFAEAGNRGTARTLPPEVQVFEQDLARRPCGKFVTRIYNSYRSKIL</sequence>
<evidence type="ECO:0000256" key="1">
    <source>
        <dbReference type="SAM" id="SignalP"/>
    </source>
</evidence>
<proteinExistence type="predicted"/>
<dbReference type="EMBL" id="CAJNDS010000913">
    <property type="protein sequence ID" value="CAE7240478.1"/>
    <property type="molecule type" value="Genomic_DNA"/>
</dbReference>
<feature type="signal peptide" evidence="1">
    <location>
        <begin position="1"/>
        <end position="20"/>
    </location>
</feature>
<dbReference type="SUPFAM" id="SSF52833">
    <property type="entry name" value="Thioredoxin-like"/>
    <property type="match status" value="1"/>
</dbReference>
<name>A0A812L376_9DINO</name>
<organism evidence="2 3">
    <name type="scientific">Symbiodinium natans</name>
    <dbReference type="NCBI Taxonomy" id="878477"/>
    <lineage>
        <taxon>Eukaryota</taxon>
        <taxon>Sar</taxon>
        <taxon>Alveolata</taxon>
        <taxon>Dinophyceae</taxon>
        <taxon>Suessiales</taxon>
        <taxon>Symbiodiniaceae</taxon>
        <taxon>Symbiodinium</taxon>
    </lineage>
</organism>
<keyword evidence="3" id="KW-1185">Reference proteome</keyword>
<evidence type="ECO:0000313" key="2">
    <source>
        <dbReference type="EMBL" id="CAE7240478.1"/>
    </source>
</evidence>
<protein>
    <submittedName>
        <fullName evidence="2">CDC123 protein</fullName>
    </submittedName>
</protein>
<comment type="caution">
    <text evidence="2">The sequence shown here is derived from an EMBL/GenBank/DDBJ whole genome shotgun (WGS) entry which is preliminary data.</text>
</comment>
<dbReference type="CDD" id="cd00570">
    <property type="entry name" value="GST_N_family"/>
    <property type="match status" value="1"/>
</dbReference>
<gene>
    <name evidence="2" type="primary">CDC123</name>
    <name evidence="2" type="ORF">SNAT2548_LOCUS10770</name>
</gene>
<dbReference type="InterPro" id="IPR036282">
    <property type="entry name" value="Glutathione-S-Trfase_C_sf"/>
</dbReference>
<keyword evidence="1" id="KW-0732">Signal</keyword>
<evidence type="ECO:0000313" key="3">
    <source>
        <dbReference type="Proteomes" id="UP000604046"/>
    </source>
</evidence>